<dbReference type="Gene3D" id="3.20.20.80">
    <property type="entry name" value="Glycosidases"/>
    <property type="match status" value="1"/>
</dbReference>
<dbReference type="CDD" id="cd11318">
    <property type="entry name" value="AmyAc_bac_fung_AmyA"/>
    <property type="match status" value="1"/>
</dbReference>
<evidence type="ECO:0000259" key="9">
    <source>
        <dbReference type="SMART" id="SM00642"/>
    </source>
</evidence>
<dbReference type="InterPro" id="IPR013780">
    <property type="entry name" value="Glyco_hydro_b"/>
</dbReference>
<feature type="binding site" evidence="8">
    <location>
        <position position="105"/>
    </location>
    <ligand>
        <name>Ca(2+)</name>
        <dbReference type="ChEBI" id="CHEBI:29108"/>
        <label>1</label>
    </ligand>
</feature>
<comment type="caution">
    <text evidence="10">The sequence shown here is derived from an EMBL/GenBank/DDBJ whole genome shotgun (WGS) entry which is preliminary data.</text>
</comment>
<dbReference type="EC" id="3.2.1.1" evidence="10"/>
<dbReference type="SMART" id="SM00642">
    <property type="entry name" value="Aamy"/>
    <property type="match status" value="1"/>
</dbReference>
<keyword evidence="5" id="KW-0119">Carbohydrate metabolism</keyword>
<feature type="active site" description="Nucleophile" evidence="7">
    <location>
        <position position="236"/>
    </location>
</feature>
<comment type="similarity">
    <text evidence="2">Belongs to the glycosyl hydrolase 13 family.</text>
</comment>
<evidence type="ECO:0000313" key="10">
    <source>
        <dbReference type="EMBL" id="TLQ41746.1"/>
    </source>
</evidence>
<dbReference type="Gene3D" id="2.60.40.1180">
    <property type="entry name" value="Golgi alpha-mannosidase II"/>
    <property type="match status" value="1"/>
</dbReference>
<name>A0A5R9DYC2_9LACT</name>
<proteinExistence type="inferred from homology"/>
<sequence length="494" mass="56612">MNNLNSVLMQYFEWYLPDDGKHWQRLKDDAKHLASIGITSVWMPPAFKATGTNDPGYGVYDIFDLGEFDQNGSVRTKYGTKDEYLDAINALKENGIKPIADIVLNHKANGDKKETFTVMKMDPENRQQPISEPYEIEGYTHFNFPGRNKKYNDFEWHWYHFSGLDYDARNDETGIFQIQGENKGWADNENVDGEKGNFDFLMFSDIDFDHPEVIQNVKDWASWFIETTGISGFRLDAIKHIDRKVVADLVSILTDAMGAENFYVFGEYWVADYDSKVGYLEDIEYGFDLVDVKLHMNFFDASKQGEAYDLSQIFDGTLMKENPWYAVTFVENHDTQHGQSLESFVEDWFKPLAYGIILLSESGLPTVFYGDYYGVEGEFGQTSFQEIIDKLLFIRRTFAYGDQYDYFDDAHVVGWTRQGNETFPDGLATVISNNSGGEKRMQVSTAKPGEVFVDYLGHHDGEVTIEEDGWGTFPVNGGSISVWAPRDIEEHLNK</sequence>
<dbReference type="GO" id="GO:0004556">
    <property type="term" value="F:alpha-amylase activity"/>
    <property type="evidence" value="ECO:0007669"/>
    <property type="project" value="UniProtKB-EC"/>
</dbReference>
<keyword evidence="8" id="KW-0106">Calcium</keyword>
<reference evidence="10 11" key="1">
    <citation type="submission" date="2019-05" db="EMBL/GenBank/DDBJ databases">
        <title>The metagenome of a microbial culture collection derived from dairy environment covers the genomic content of the human microbiome.</title>
        <authorList>
            <person name="Roder T."/>
            <person name="Wuthrich D."/>
            <person name="Sattari Z."/>
            <person name="Von Ah U."/>
            <person name="Bar C."/>
            <person name="Ronchi F."/>
            <person name="Macpherson A.J."/>
            <person name="Ganal-Vonarburg S.C."/>
            <person name="Bruggmann R."/>
            <person name="Vergeres G."/>
        </authorList>
    </citation>
    <scope>NUCLEOTIDE SEQUENCE [LARGE SCALE GENOMIC DNA]</scope>
    <source>
        <strain evidence="10 11">FAM 24227</strain>
    </source>
</reference>
<feature type="binding site" evidence="8">
    <location>
        <position position="199"/>
    </location>
    <ligand>
        <name>Ca(2+)</name>
        <dbReference type="ChEBI" id="CHEBI:29108"/>
        <label>1</label>
    </ligand>
</feature>
<feature type="binding site" evidence="8">
    <location>
        <position position="205"/>
    </location>
    <ligand>
        <name>Ca(2+)</name>
        <dbReference type="ChEBI" id="CHEBI:29108"/>
        <label>1</label>
    </ligand>
</feature>
<evidence type="ECO:0000256" key="3">
    <source>
        <dbReference type="ARBA" id="ARBA00022723"/>
    </source>
</evidence>
<evidence type="ECO:0000256" key="4">
    <source>
        <dbReference type="ARBA" id="ARBA00022801"/>
    </source>
</evidence>
<protein>
    <submittedName>
        <fullName evidence="10">Alpha-amylase</fullName>
        <ecNumber evidence="10">3.2.1.1</ecNumber>
    </submittedName>
</protein>
<dbReference type="AlphaFoldDB" id="A0A5R9DYC2"/>
<feature type="domain" description="Glycosyl hydrolase family 13 catalytic" evidence="9">
    <location>
        <begin position="6"/>
        <end position="395"/>
    </location>
</feature>
<dbReference type="InterPro" id="IPR017853">
    <property type="entry name" value="GH"/>
</dbReference>
<dbReference type="InterPro" id="IPR015237">
    <property type="entry name" value="Alpha-amylase_C_pro"/>
</dbReference>
<dbReference type="GO" id="GO:0005509">
    <property type="term" value="F:calcium ion binding"/>
    <property type="evidence" value="ECO:0007669"/>
    <property type="project" value="InterPro"/>
</dbReference>
<feature type="active site" description="Proton donor" evidence="7">
    <location>
        <position position="267"/>
    </location>
</feature>
<dbReference type="InterPro" id="IPR013776">
    <property type="entry name" value="A-amylase_thermo"/>
</dbReference>
<dbReference type="SUPFAM" id="SSF51011">
    <property type="entry name" value="Glycosyl hydrolase domain"/>
    <property type="match status" value="1"/>
</dbReference>
<evidence type="ECO:0000256" key="5">
    <source>
        <dbReference type="ARBA" id="ARBA00023277"/>
    </source>
</evidence>
<evidence type="ECO:0000256" key="2">
    <source>
        <dbReference type="ARBA" id="ARBA00008061"/>
    </source>
</evidence>
<dbReference type="EMBL" id="VBSP01000011">
    <property type="protein sequence ID" value="TLQ41746.1"/>
    <property type="molecule type" value="Genomic_DNA"/>
</dbReference>
<dbReference type="GO" id="GO:0005975">
    <property type="term" value="P:carbohydrate metabolic process"/>
    <property type="evidence" value="ECO:0007669"/>
    <property type="project" value="InterPro"/>
</dbReference>
<comment type="cofactor">
    <cofactor evidence="1">
        <name>Ca(2+)</name>
        <dbReference type="ChEBI" id="CHEBI:29108"/>
    </cofactor>
</comment>
<accession>A0A5R9DYC2</accession>
<evidence type="ECO:0000256" key="8">
    <source>
        <dbReference type="PIRSR" id="PIRSR001021-2"/>
    </source>
</evidence>
<dbReference type="Pfam" id="PF00128">
    <property type="entry name" value="Alpha-amylase"/>
    <property type="match status" value="1"/>
</dbReference>
<organism evidence="10 11">
    <name type="scientific">Ruoffia tabacinasalis</name>
    <dbReference type="NCBI Taxonomy" id="87458"/>
    <lineage>
        <taxon>Bacteria</taxon>
        <taxon>Bacillati</taxon>
        <taxon>Bacillota</taxon>
        <taxon>Bacilli</taxon>
        <taxon>Lactobacillales</taxon>
        <taxon>Aerococcaceae</taxon>
        <taxon>Ruoffia</taxon>
    </lineage>
</organism>
<dbReference type="Pfam" id="PF09154">
    <property type="entry name" value="Alpha-amy_C_pro"/>
    <property type="match status" value="1"/>
</dbReference>
<evidence type="ECO:0000313" key="11">
    <source>
        <dbReference type="Proteomes" id="UP000306420"/>
    </source>
</evidence>
<dbReference type="Proteomes" id="UP000306420">
    <property type="component" value="Unassembled WGS sequence"/>
</dbReference>
<dbReference type="SUPFAM" id="SSF51445">
    <property type="entry name" value="(Trans)glycosidases"/>
    <property type="match status" value="1"/>
</dbReference>
<evidence type="ECO:0000256" key="7">
    <source>
        <dbReference type="PIRSR" id="PIRSR001021-1"/>
    </source>
</evidence>
<dbReference type="NCBIfam" id="NF006969">
    <property type="entry name" value="PRK09441.1-2"/>
    <property type="match status" value="1"/>
</dbReference>
<dbReference type="NCBIfam" id="NF006968">
    <property type="entry name" value="PRK09441.1-1"/>
    <property type="match status" value="1"/>
</dbReference>
<keyword evidence="3 8" id="KW-0479">Metal-binding</keyword>
<keyword evidence="6 10" id="KW-0326">Glycosidase</keyword>
<dbReference type="OrthoDB" id="9805159at2"/>
<evidence type="ECO:0000256" key="1">
    <source>
        <dbReference type="ARBA" id="ARBA00001913"/>
    </source>
</evidence>
<dbReference type="PANTHER" id="PTHR43447">
    <property type="entry name" value="ALPHA-AMYLASE"/>
    <property type="match status" value="1"/>
</dbReference>
<dbReference type="InterPro" id="IPR006047">
    <property type="entry name" value="GH13_cat_dom"/>
</dbReference>
<feature type="binding site" evidence="8">
    <location>
        <position position="240"/>
    </location>
    <ligand>
        <name>Ca(2+)</name>
        <dbReference type="ChEBI" id="CHEBI:29108"/>
        <label>1</label>
    </ligand>
</feature>
<evidence type="ECO:0000256" key="6">
    <source>
        <dbReference type="ARBA" id="ARBA00023295"/>
    </source>
</evidence>
<dbReference type="PIRSF" id="PIRSF001021">
    <property type="entry name" value="Alph-amls_thrmst"/>
    <property type="match status" value="1"/>
</dbReference>
<keyword evidence="4 10" id="KW-0378">Hydrolase</keyword>
<dbReference type="Gene3D" id="2.40.30.140">
    <property type="match status" value="1"/>
</dbReference>
<gene>
    <name evidence="10" type="ORF">FEZ33_04665</name>
</gene>
<dbReference type="RefSeq" id="WP_138404241.1">
    <property type="nucleotide sequence ID" value="NZ_VBSP01000011.1"/>
</dbReference>
<feature type="binding site" evidence="8">
    <location>
        <position position="207"/>
    </location>
    <ligand>
        <name>Ca(2+)</name>
        <dbReference type="ChEBI" id="CHEBI:29108"/>
        <label>2</label>
    </ligand>
</feature>
<dbReference type="NCBIfam" id="NF006971">
    <property type="entry name" value="PRK09441.1-4"/>
    <property type="match status" value="1"/>
</dbReference>